<dbReference type="Pfam" id="PF00150">
    <property type="entry name" value="Cellulase"/>
    <property type="match status" value="1"/>
</dbReference>
<protein>
    <recommendedName>
        <fullName evidence="5">Glycoside hydrolase family 5 domain-containing protein</fullName>
    </recommendedName>
</protein>
<feature type="domain" description="Glycoside hydrolase family 5" evidence="5">
    <location>
        <begin position="78"/>
        <end position="330"/>
    </location>
</feature>
<feature type="chain" id="PRO_5016306456" description="Glycoside hydrolase family 5 domain-containing protein" evidence="4">
    <location>
        <begin position="29"/>
        <end position="384"/>
    </location>
</feature>
<dbReference type="OrthoDB" id="9800475at2"/>
<sequence length="384" mass="41414">MHFSRQNQLVVTGLLVQALTLMTTGCGANSTAPNPPANGSNLPGQVSIVNKQLSRDGKPWVPHGFFQVAFQASPNEQNVPNFETQAQAYYSPQEYTDMADAGADSVRVMLGQTVGDPQNTKLYSESFVNGFIGAVQEARKAGLTVIVGVQDESITQDPNPTGLPNSATQRVWAQLVPAFKNDKGILLELFNEPGTGPDQAVQPSDWQEWVTAMNSTIASVRAEGAKNVVIADGLAHAGILTGAPTLTDSLNQTAYAAHPYTFQESSEEERNEQAFLDNSFGNFAASNPVIITEWGQGYYCGPTNPAFLLFFLTYIQSKGIGLEMSFWDWGGPTAFGGTRYNYPNPVVSMYYDNGSLLTCGTAERGPGLTINSWYATNVLPSKVL</sequence>
<evidence type="ECO:0000256" key="1">
    <source>
        <dbReference type="ARBA" id="ARBA00022801"/>
    </source>
</evidence>
<dbReference type="InterPro" id="IPR017853">
    <property type="entry name" value="GH"/>
</dbReference>
<dbReference type="PANTHER" id="PTHR34142">
    <property type="entry name" value="ENDO-BETA-1,4-GLUCANASE A"/>
    <property type="match status" value="1"/>
</dbReference>
<proteinExistence type="inferred from homology"/>
<dbReference type="KEGG" id="abas:ACPOL_6484"/>
<evidence type="ECO:0000256" key="2">
    <source>
        <dbReference type="ARBA" id="ARBA00023295"/>
    </source>
</evidence>
<keyword evidence="7" id="KW-1185">Reference proteome</keyword>
<organism evidence="6 7">
    <name type="scientific">Acidisarcina polymorpha</name>
    <dbReference type="NCBI Taxonomy" id="2211140"/>
    <lineage>
        <taxon>Bacteria</taxon>
        <taxon>Pseudomonadati</taxon>
        <taxon>Acidobacteriota</taxon>
        <taxon>Terriglobia</taxon>
        <taxon>Terriglobales</taxon>
        <taxon>Acidobacteriaceae</taxon>
        <taxon>Acidisarcina</taxon>
    </lineage>
</organism>
<name>A0A2Z5G9X2_9BACT</name>
<accession>A0A2Z5G9X2</accession>
<evidence type="ECO:0000313" key="7">
    <source>
        <dbReference type="Proteomes" id="UP000253606"/>
    </source>
</evidence>
<dbReference type="PROSITE" id="PS51257">
    <property type="entry name" value="PROKAR_LIPOPROTEIN"/>
    <property type="match status" value="1"/>
</dbReference>
<evidence type="ECO:0000259" key="5">
    <source>
        <dbReference type="Pfam" id="PF00150"/>
    </source>
</evidence>
<gene>
    <name evidence="6" type="ORF">ACPOL_6484</name>
</gene>
<dbReference type="Gene3D" id="3.20.20.80">
    <property type="entry name" value="Glycosidases"/>
    <property type="match status" value="1"/>
</dbReference>
<dbReference type="GO" id="GO:0004553">
    <property type="term" value="F:hydrolase activity, hydrolyzing O-glycosyl compounds"/>
    <property type="evidence" value="ECO:0007669"/>
    <property type="project" value="InterPro"/>
</dbReference>
<keyword evidence="4" id="KW-0732">Signal</keyword>
<keyword evidence="2 3" id="KW-0326">Glycosidase</keyword>
<feature type="signal peptide" evidence="4">
    <location>
        <begin position="1"/>
        <end position="28"/>
    </location>
</feature>
<dbReference type="SUPFAM" id="SSF51445">
    <property type="entry name" value="(Trans)glycosidases"/>
    <property type="match status" value="1"/>
</dbReference>
<keyword evidence="1 3" id="KW-0378">Hydrolase</keyword>
<dbReference type="Proteomes" id="UP000253606">
    <property type="component" value="Chromosome"/>
</dbReference>
<dbReference type="PANTHER" id="PTHR34142:SF1">
    <property type="entry name" value="GLYCOSIDE HYDROLASE FAMILY 5 DOMAIN-CONTAINING PROTEIN"/>
    <property type="match status" value="1"/>
</dbReference>
<dbReference type="RefSeq" id="WP_114210331.1">
    <property type="nucleotide sequence ID" value="NZ_CP030840.1"/>
</dbReference>
<evidence type="ECO:0000256" key="4">
    <source>
        <dbReference type="SAM" id="SignalP"/>
    </source>
</evidence>
<reference evidence="6 7" key="1">
    <citation type="journal article" date="2018" name="Front. Microbiol.">
        <title>Hydrolytic Capabilities as a Key to Environmental Success: Chitinolytic and Cellulolytic Acidobacteria From Acidic Sub-arctic Soils and Boreal Peatlands.</title>
        <authorList>
            <person name="Belova S.E."/>
            <person name="Ravin N.V."/>
            <person name="Pankratov T.A."/>
            <person name="Rakitin A.L."/>
            <person name="Ivanova A.A."/>
            <person name="Beletsky A.V."/>
            <person name="Mardanov A.V."/>
            <person name="Sinninghe Damste J.S."/>
            <person name="Dedysh S.N."/>
        </authorList>
    </citation>
    <scope>NUCLEOTIDE SEQUENCE [LARGE SCALE GENOMIC DNA]</scope>
    <source>
        <strain evidence="6 7">SBC82</strain>
    </source>
</reference>
<evidence type="ECO:0000256" key="3">
    <source>
        <dbReference type="RuleBase" id="RU361153"/>
    </source>
</evidence>
<dbReference type="GO" id="GO:0000272">
    <property type="term" value="P:polysaccharide catabolic process"/>
    <property type="evidence" value="ECO:0007669"/>
    <property type="project" value="InterPro"/>
</dbReference>
<evidence type="ECO:0000313" key="6">
    <source>
        <dbReference type="EMBL" id="AXC15710.1"/>
    </source>
</evidence>
<dbReference type="AlphaFoldDB" id="A0A2Z5G9X2"/>
<dbReference type="InterPro" id="IPR001547">
    <property type="entry name" value="Glyco_hydro_5"/>
</dbReference>
<dbReference type="EMBL" id="CP030840">
    <property type="protein sequence ID" value="AXC15710.1"/>
    <property type="molecule type" value="Genomic_DNA"/>
</dbReference>
<comment type="similarity">
    <text evidence="3">Belongs to the glycosyl hydrolase 5 (cellulase A) family.</text>
</comment>